<dbReference type="Proteomes" id="UP000729402">
    <property type="component" value="Unassembled WGS sequence"/>
</dbReference>
<accession>A0A8J5S9Q8</accession>
<organism evidence="1 2">
    <name type="scientific">Zizania palustris</name>
    <name type="common">Northern wild rice</name>
    <dbReference type="NCBI Taxonomy" id="103762"/>
    <lineage>
        <taxon>Eukaryota</taxon>
        <taxon>Viridiplantae</taxon>
        <taxon>Streptophyta</taxon>
        <taxon>Embryophyta</taxon>
        <taxon>Tracheophyta</taxon>
        <taxon>Spermatophyta</taxon>
        <taxon>Magnoliopsida</taxon>
        <taxon>Liliopsida</taxon>
        <taxon>Poales</taxon>
        <taxon>Poaceae</taxon>
        <taxon>BOP clade</taxon>
        <taxon>Oryzoideae</taxon>
        <taxon>Oryzeae</taxon>
        <taxon>Zizaniinae</taxon>
        <taxon>Zizania</taxon>
    </lineage>
</organism>
<gene>
    <name evidence="1" type="ORF">GUJ93_ZPchr0003g18362</name>
</gene>
<evidence type="ECO:0000313" key="1">
    <source>
        <dbReference type="EMBL" id="KAG8061163.1"/>
    </source>
</evidence>
<proteinExistence type="predicted"/>
<dbReference type="AlphaFoldDB" id="A0A8J5S9Q8"/>
<sequence>MSRRSEEIYVRETTLRRLAVVGGATSTGSAVAAVRGTVVRYEATTHLEKWSLREKGWGQGNKVMGAENSYA</sequence>
<name>A0A8J5S9Q8_ZIZPA</name>
<keyword evidence="2" id="KW-1185">Reference proteome</keyword>
<reference evidence="1" key="1">
    <citation type="journal article" date="2021" name="bioRxiv">
        <title>Whole Genome Assembly and Annotation of Northern Wild Rice, Zizania palustris L., Supports a Whole Genome Duplication in the Zizania Genus.</title>
        <authorList>
            <person name="Haas M."/>
            <person name="Kono T."/>
            <person name="Macchietto M."/>
            <person name="Millas R."/>
            <person name="McGilp L."/>
            <person name="Shao M."/>
            <person name="Duquette J."/>
            <person name="Hirsch C.N."/>
            <person name="Kimball J."/>
        </authorList>
    </citation>
    <scope>NUCLEOTIDE SEQUENCE</scope>
    <source>
        <tissue evidence="1">Fresh leaf tissue</tissue>
    </source>
</reference>
<dbReference type="EMBL" id="JAAALK010000286">
    <property type="protein sequence ID" value="KAG8061163.1"/>
    <property type="molecule type" value="Genomic_DNA"/>
</dbReference>
<comment type="caution">
    <text evidence="1">The sequence shown here is derived from an EMBL/GenBank/DDBJ whole genome shotgun (WGS) entry which is preliminary data.</text>
</comment>
<reference evidence="1" key="2">
    <citation type="submission" date="2021-02" db="EMBL/GenBank/DDBJ databases">
        <authorList>
            <person name="Kimball J.A."/>
            <person name="Haas M.W."/>
            <person name="Macchietto M."/>
            <person name="Kono T."/>
            <person name="Duquette J."/>
            <person name="Shao M."/>
        </authorList>
    </citation>
    <scope>NUCLEOTIDE SEQUENCE</scope>
    <source>
        <tissue evidence="1">Fresh leaf tissue</tissue>
    </source>
</reference>
<protein>
    <submittedName>
        <fullName evidence="1">Uncharacterized protein</fullName>
    </submittedName>
</protein>
<evidence type="ECO:0000313" key="2">
    <source>
        <dbReference type="Proteomes" id="UP000729402"/>
    </source>
</evidence>